<reference evidence="1 2" key="1">
    <citation type="submission" date="2020-08" db="EMBL/GenBank/DDBJ databases">
        <title>Genomic Encyclopedia of Type Strains, Phase IV (KMG-V): Genome sequencing to study the core and pangenomes of soil and plant-associated prokaryotes.</title>
        <authorList>
            <person name="Whitman W."/>
        </authorList>
    </citation>
    <scope>NUCLEOTIDE SEQUENCE [LARGE SCALE GENOMIC DNA]</scope>
    <source>
        <strain evidence="1 2">SRMrh-85</strain>
    </source>
</reference>
<organism evidence="1 2">
    <name type="scientific">Paraburkholderia silvatlantica</name>
    <dbReference type="NCBI Taxonomy" id="321895"/>
    <lineage>
        <taxon>Bacteria</taxon>
        <taxon>Pseudomonadati</taxon>
        <taxon>Pseudomonadota</taxon>
        <taxon>Betaproteobacteria</taxon>
        <taxon>Burkholderiales</taxon>
        <taxon>Burkholderiaceae</taxon>
        <taxon>Paraburkholderia</taxon>
    </lineage>
</organism>
<evidence type="ECO:0000313" key="1">
    <source>
        <dbReference type="EMBL" id="MBB2926614.1"/>
    </source>
</evidence>
<name>A0ABR6FGR5_9BURK</name>
<proteinExistence type="predicted"/>
<protein>
    <submittedName>
        <fullName evidence="1">Uncharacterized protein</fullName>
    </submittedName>
</protein>
<accession>A0ABR6FGR5</accession>
<sequence>MSRLAVVHSHEIGVVTDIRHRHQDFCEGLALRSAQGLRKNLAMLRLGAPTVRSRTLFQALDERVIQIPYDKICHAHLSFNTCYQ</sequence>
<dbReference type="EMBL" id="JACHVZ010000003">
    <property type="protein sequence ID" value="MBB2926614.1"/>
    <property type="molecule type" value="Genomic_DNA"/>
</dbReference>
<gene>
    <name evidence="1" type="ORF">FHX59_001023</name>
</gene>
<keyword evidence="2" id="KW-1185">Reference proteome</keyword>
<evidence type="ECO:0000313" key="2">
    <source>
        <dbReference type="Proteomes" id="UP000533533"/>
    </source>
</evidence>
<dbReference type="Proteomes" id="UP000533533">
    <property type="component" value="Unassembled WGS sequence"/>
</dbReference>
<comment type="caution">
    <text evidence="1">The sequence shown here is derived from an EMBL/GenBank/DDBJ whole genome shotgun (WGS) entry which is preliminary data.</text>
</comment>